<feature type="domain" description="Tripartite ATP-independent periplasmic transporters DctQ component" evidence="10">
    <location>
        <begin position="38"/>
        <end position="167"/>
    </location>
</feature>
<dbReference type="PANTHER" id="PTHR35011:SF10">
    <property type="entry name" value="TRAP TRANSPORTER SMALL PERMEASE PROTEIN"/>
    <property type="match status" value="1"/>
</dbReference>
<dbReference type="EMBL" id="WTUW01000002">
    <property type="protein sequence ID" value="MZR31562.1"/>
    <property type="molecule type" value="Genomic_DNA"/>
</dbReference>
<comment type="subunit">
    <text evidence="9">The complex comprises the extracytoplasmic solute receptor protein and the two transmembrane proteins.</text>
</comment>
<comment type="caution">
    <text evidence="11">The sequence shown here is derived from an EMBL/GenBank/DDBJ whole genome shotgun (WGS) entry which is preliminary data.</text>
</comment>
<dbReference type="Pfam" id="PF04290">
    <property type="entry name" value="DctQ"/>
    <property type="match status" value="1"/>
</dbReference>
<feature type="transmembrane region" description="Helical" evidence="9">
    <location>
        <begin position="65"/>
        <end position="89"/>
    </location>
</feature>
<dbReference type="AlphaFoldDB" id="A0A6L8WAS9"/>
<dbReference type="GO" id="GO:0022857">
    <property type="term" value="F:transmembrane transporter activity"/>
    <property type="evidence" value="ECO:0007669"/>
    <property type="project" value="UniProtKB-UniRule"/>
</dbReference>
<feature type="transmembrane region" description="Helical" evidence="9">
    <location>
        <begin position="101"/>
        <end position="121"/>
    </location>
</feature>
<keyword evidence="5 9" id="KW-0812">Transmembrane</keyword>
<keyword evidence="7 9" id="KW-0472">Membrane</keyword>
<keyword evidence="6 9" id="KW-1133">Transmembrane helix</keyword>
<name>A0A6L8WAS9_9PROT</name>
<evidence type="ECO:0000256" key="9">
    <source>
        <dbReference type="RuleBase" id="RU369079"/>
    </source>
</evidence>
<evidence type="ECO:0000256" key="3">
    <source>
        <dbReference type="ARBA" id="ARBA00022475"/>
    </source>
</evidence>
<organism evidence="11 12">
    <name type="scientific">Sneathiella litorea</name>
    <dbReference type="NCBI Taxonomy" id="2606216"/>
    <lineage>
        <taxon>Bacteria</taxon>
        <taxon>Pseudomonadati</taxon>
        <taxon>Pseudomonadota</taxon>
        <taxon>Alphaproteobacteria</taxon>
        <taxon>Sneathiellales</taxon>
        <taxon>Sneathiellaceae</taxon>
        <taxon>Sneathiella</taxon>
    </lineage>
</organism>
<evidence type="ECO:0000313" key="11">
    <source>
        <dbReference type="EMBL" id="MZR31562.1"/>
    </source>
</evidence>
<evidence type="ECO:0000313" key="12">
    <source>
        <dbReference type="Proteomes" id="UP000476030"/>
    </source>
</evidence>
<dbReference type="GO" id="GO:0015740">
    <property type="term" value="P:C4-dicarboxylate transport"/>
    <property type="evidence" value="ECO:0007669"/>
    <property type="project" value="TreeGrafter"/>
</dbReference>
<evidence type="ECO:0000256" key="7">
    <source>
        <dbReference type="ARBA" id="ARBA00023136"/>
    </source>
</evidence>
<keyword evidence="2 9" id="KW-0813">Transport</keyword>
<evidence type="ECO:0000256" key="8">
    <source>
        <dbReference type="ARBA" id="ARBA00038436"/>
    </source>
</evidence>
<protein>
    <recommendedName>
        <fullName evidence="9">TRAP transporter small permease protein</fullName>
    </recommendedName>
</protein>
<keyword evidence="12" id="KW-1185">Reference proteome</keyword>
<dbReference type="Proteomes" id="UP000476030">
    <property type="component" value="Unassembled WGS sequence"/>
</dbReference>
<dbReference type="RefSeq" id="WP_161316055.1">
    <property type="nucleotide sequence ID" value="NZ_WTUW01000002.1"/>
</dbReference>
<dbReference type="InterPro" id="IPR007387">
    <property type="entry name" value="TRAP_DctQ"/>
</dbReference>
<feature type="transmembrane region" description="Helical" evidence="9">
    <location>
        <begin position="141"/>
        <end position="162"/>
    </location>
</feature>
<reference evidence="11 12" key="1">
    <citation type="submission" date="2019-12" db="EMBL/GenBank/DDBJ databases">
        <title>Snethiella sp. nov. sp. isolated from sea sand.</title>
        <authorList>
            <person name="Kim J."/>
            <person name="Jeong S.E."/>
            <person name="Jung H.S."/>
            <person name="Jeon C.O."/>
        </authorList>
    </citation>
    <scope>NUCLEOTIDE SEQUENCE [LARGE SCALE GENOMIC DNA]</scope>
    <source>
        <strain evidence="11 12">DP05</strain>
    </source>
</reference>
<comment type="similarity">
    <text evidence="8 9">Belongs to the TRAP transporter small permease family.</text>
</comment>
<evidence type="ECO:0000256" key="5">
    <source>
        <dbReference type="ARBA" id="ARBA00022692"/>
    </source>
</evidence>
<accession>A0A6L8WAS9</accession>
<comment type="subcellular location">
    <subcellularLocation>
        <location evidence="1 9">Cell inner membrane</location>
        <topology evidence="1 9">Multi-pass membrane protein</topology>
    </subcellularLocation>
</comment>
<evidence type="ECO:0000259" key="10">
    <source>
        <dbReference type="Pfam" id="PF04290"/>
    </source>
</evidence>
<keyword evidence="3" id="KW-1003">Cell membrane</keyword>
<dbReference type="PANTHER" id="PTHR35011">
    <property type="entry name" value="2,3-DIKETO-L-GULONATE TRAP TRANSPORTER SMALL PERMEASE PROTEIN YIAM"/>
    <property type="match status" value="1"/>
</dbReference>
<proteinExistence type="inferred from homology"/>
<keyword evidence="4 9" id="KW-0997">Cell inner membrane</keyword>
<feature type="transmembrane region" description="Helical" evidence="9">
    <location>
        <begin position="21"/>
        <end position="45"/>
    </location>
</feature>
<evidence type="ECO:0000256" key="2">
    <source>
        <dbReference type="ARBA" id="ARBA00022448"/>
    </source>
</evidence>
<evidence type="ECO:0000256" key="6">
    <source>
        <dbReference type="ARBA" id="ARBA00022989"/>
    </source>
</evidence>
<dbReference type="GO" id="GO:0005886">
    <property type="term" value="C:plasma membrane"/>
    <property type="evidence" value="ECO:0007669"/>
    <property type="project" value="UniProtKB-SubCell"/>
</dbReference>
<sequence>MERKAPRRNATFKLLDQILRPLENGAAIIGAAMMLAAMTITTFDALLRYTINKPLSFNYFLTEQYLLVGLVSLPLAWGFRTGGFIRITFLLHVIPQNVGNLLLRVGLLVSSIFCADLAWMSGKNWYEIFSNGLVEMDVIDWPVHLSWIWVPIGCGLLSLRLLTSVFGASEDLIVEHTAEEYPE</sequence>
<evidence type="ECO:0000256" key="4">
    <source>
        <dbReference type="ARBA" id="ARBA00022519"/>
    </source>
</evidence>
<evidence type="ECO:0000256" key="1">
    <source>
        <dbReference type="ARBA" id="ARBA00004429"/>
    </source>
</evidence>
<comment type="function">
    <text evidence="9">Part of the tripartite ATP-independent periplasmic (TRAP) transport system.</text>
</comment>
<dbReference type="InterPro" id="IPR055348">
    <property type="entry name" value="DctQ"/>
</dbReference>
<gene>
    <name evidence="11" type="ORF">GQE98_13050</name>
</gene>